<feature type="transmembrane region" description="Helical" evidence="8">
    <location>
        <begin position="426"/>
        <end position="447"/>
    </location>
</feature>
<accession>A0A3M7LVV6</accession>
<feature type="transmembrane region" description="Helical" evidence="8">
    <location>
        <begin position="382"/>
        <end position="405"/>
    </location>
</feature>
<dbReference type="Gene3D" id="1.20.1250.20">
    <property type="entry name" value="MFS general substrate transporter like domains"/>
    <property type="match status" value="1"/>
</dbReference>
<dbReference type="SUPFAM" id="SSF103473">
    <property type="entry name" value="MFS general substrate transporter"/>
    <property type="match status" value="1"/>
</dbReference>
<proteinExistence type="inferred from homology"/>
<gene>
    <name evidence="10" type="ORF">GMOD_00001687</name>
</gene>
<keyword evidence="3 7" id="KW-0813">Transport</keyword>
<keyword evidence="5 8" id="KW-1133">Transmembrane helix</keyword>
<keyword evidence="6 8" id="KW-0472">Membrane</keyword>
<keyword evidence="4 8" id="KW-0812">Transmembrane</keyword>
<keyword evidence="10" id="KW-0762">Sugar transport</keyword>
<dbReference type="EMBL" id="KE747809">
    <property type="protein sequence ID" value="RMZ66363.1"/>
    <property type="molecule type" value="Genomic_DNA"/>
</dbReference>
<dbReference type="PROSITE" id="PS00217">
    <property type="entry name" value="SUGAR_TRANSPORT_2"/>
    <property type="match status" value="1"/>
</dbReference>
<keyword evidence="11" id="KW-1185">Reference proteome</keyword>
<dbReference type="InterPro" id="IPR005829">
    <property type="entry name" value="Sugar_transporter_CS"/>
</dbReference>
<dbReference type="PANTHER" id="PTHR48022">
    <property type="entry name" value="PLASTIDIC GLUCOSE TRANSPORTER 4"/>
    <property type="match status" value="1"/>
</dbReference>
<evidence type="ECO:0000256" key="8">
    <source>
        <dbReference type="SAM" id="Phobius"/>
    </source>
</evidence>
<feature type="transmembrane region" description="Helical" evidence="8">
    <location>
        <begin position="453"/>
        <end position="472"/>
    </location>
</feature>
<organism evidence="10 11">
    <name type="scientific">Pyrenophora seminiperda CCB06</name>
    <dbReference type="NCBI Taxonomy" id="1302712"/>
    <lineage>
        <taxon>Eukaryota</taxon>
        <taxon>Fungi</taxon>
        <taxon>Dikarya</taxon>
        <taxon>Ascomycota</taxon>
        <taxon>Pezizomycotina</taxon>
        <taxon>Dothideomycetes</taxon>
        <taxon>Pleosporomycetidae</taxon>
        <taxon>Pleosporales</taxon>
        <taxon>Pleosporineae</taxon>
        <taxon>Pleosporaceae</taxon>
        <taxon>Pyrenophora</taxon>
    </lineage>
</organism>
<feature type="transmembrane region" description="Helical" evidence="8">
    <location>
        <begin position="112"/>
        <end position="130"/>
    </location>
</feature>
<dbReference type="PANTHER" id="PTHR48022:SF28">
    <property type="entry name" value="MAJOR FACILITATOR SUPERFAMILY (MFS) PROFILE DOMAIN-CONTAINING PROTEIN-RELATED"/>
    <property type="match status" value="1"/>
</dbReference>
<evidence type="ECO:0000256" key="7">
    <source>
        <dbReference type="RuleBase" id="RU003346"/>
    </source>
</evidence>
<comment type="similarity">
    <text evidence="2 7">Belongs to the major facilitator superfamily. Sugar transporter (TC 2.A.1.1) family.</text>
</comment>
<feature type="transmembrane region" description="Helical" evidence="8">
    <location>
        <begin position="41"/>
        <end position="63"/>
    </location>
</feature>
<evidence type="ECO:0000256" key="5">
    <source>
        <dbReference type="ARBA" id="ARBA00022989"/>
    </source>
</evidence>
<feature type="transmembrane region" description="Helical" evidence="8">
    <location>
        <begin position="330"/>
        <end position="351"/>
    </location>
</feature>
<dbReference type="Proteomes" id="UP000265663">
    <property type="component" value="Unassembled WGS sequence"/>
</dbReference>
<dbReference type="InterPro" id="IPR020846">
    <property type="entry name" value="MFS_dom"/>
</dbReference>
<feature type="transmembrane region" description="Helical" evidence="8">
    <location>
        <begin position="358"/>
        <end position="376"/>
    </location>
</feature>
<evidence type="ECO:0000256" key="6">
    <source>
        <dbReference type="ARBA" id="ARBA00023136"/>
    </source>
</evidence>
<dbReference type="GO" id="GO:0005351">
    <property type="term" value="F:carbohydrate:proton symporter activity"/>
    <property type="evidence" value="ECO:0007669"/>
    <property type="project" value="TreeGrafter"/>
</dbReference>
<comment type="subcellular location">
    <subcellularLocation>
        <location evidence="1">Membrane</location>
        <topology evidence="1">Multi-pass membrane protein</topology>
    </subcellularLocation>
</comment>
<dbReference type="OrthoDB" id="6133115at2759"/>
<dbReference type="AlphaFoldDB" id="A0A3M7LVV6"/>
<evidence type="ECO:0000313" key="10">
    <source>
        <dbReference type="EMBL" id="RMZ66363.1"/>
    </source>
</evidence>
<evidence type="ECO:0000313" key="11">
    <source>
        <dbReference type="Proteomes" id="UP000265663"/>
    </source>
</evidence>
<dbReference type="PROSITE" id="PS50850">
    <property type="entry name" value="MFS"/>
    <property type="match status" value="1"/>
</dbReference>
<evidence type="ECO:0000259" key="9">
    <source>
        <dbReference type="PROSITE" id="PS50850"/>
    </source>
</evidence>
<feature type="transmembrane region" description="Helical" evidence="8">
    <location>
        <begin position="83"/>
        <end position="103"/>
    </location>
</feature>
<dbReference type="GO" id="GO:0016020">
    <property type="term" value="C:membrane"/>
    <property type="evidence" value="ECO:0007669"/>
    <property type="project" value="UniProtKB-SubCell"/>
</dbReference>
<feature type="transmembrane region" description="Helical" evidence="8">
    <location>
        <begin position="168"/>
        <end position="194"/>
    </location>
</feature>
<sequence length="539" mass="59966">MLLVQLSFGVECLLLRFSSFLRWFLLQGLIMRFLELRGKSLITVILLTSGFDFLLFGCLFGGILGGQRFKDTLGNPDATMTGLVTAIYDIGCAIGAVVAFVFGEKIGRKRSIILANLIVVVGAAIQTASFDYWQMFVARIVAGVGVGLSTVAVPILQSETLPAHNRGSLLVVQSALIIIGVAIASWLCFATLYANSSLQWRFPVACQILFSLIVLALCPFLCETPRWLASRGKIDEAKYTISRLLDKPLDDEEVQGQLQEILDAIEAESNEEAPSWSEVFSNATKTRNLHRVVLGMGPYLMNQWSGINALCYYLAFILQEYLDYSASMSLILASVAFTQYALFSWPPYFYIDKIGRRWSVMGSSAGCAVCMFLIAGCLSKNSFSSAAAAVAFIFLYLDCFTLGILPVSWSYSAEIQPLRVRNKATAVGVFAHWLSNFVVVMVTPIGLDHIRGHYFWVWAVVCASFVPLTYFFGVETSGRTLEEIDMMFFEEPRLCMGLNKENRTVIRKSKSDEEERYRKFAHANEKQGAIMAERISSEN</sequence>
<name>A0A3M7LVV6_9PLEO</name>
<evidence type="ECO:0000256" key="4">
    <source>
        <dbReference type="ARBA" id="ARBA00022692"/>
    </source>
</evidence>
<dbReference type="InterPro" id="IPR005828">
    <property type="entry name" value="MFS_sugar_transport-like"/>
</dbReference>
<feature type="transmembrane region" description="Helical" evidence="8">
    <location>
        <begin position="299"/>
        <end position="318"/>
    </location>
</feature>
<reference evidence="10 11" key="1">
    <citation type="journal article" date="2014" name="PLoS ONE">
        <title>De novo Genome Assembly of the Fungal Plant Pathogen Pyrenophora semeniperda.</title>
        <authorList>
            <person name="Soliai M.M."/>
            <person name="Meyer S.E."/>
            <person name="Udall J.A."/>
            <person name="Elzinga D.E."/>
            <person name="Hermansen R.A."/>
            <person name="Bodily P.M."/>
            <person name="Hart A.A."/>
            <person name="Coleman C.E."/>
        </authorList>
    </citation>
    <scope>NUCLEOTIDE SEQUENCE [LARGE SCALE GENOMIC DNA]</scope>
    <source>
        <strain evidence="10 11">CCB06</strain>
        <tissue evidence="10">Mycelium</tissue>
    </source>
</reference>
<protein>
    <submittedName>
        <fullName evidence="10">Sugar transporter STL1</fullName>
    </submittedName>
</protein>
<dbReference type="InterPro" id="IPR036259">
    <property type="entry name" value="MFS_trans_sf"/>
</dbReference>
<feature type="transmembrane region" description="Helical" evidence="8">
    <location>
        <begin position="136"/>
        <end position="156"/>
    </location>
</feature>
<evidence type="ECO:0000256" key="3">
    <source>
        <dbReference type="ARBA" id="ARBA00022448"/>
    </source>
</evidence>
<feature type="domain" description="Major facilitator superfamily (MFS) profile" evidence="9">
    <location>
        <begin position="38"/>
        <end position="477"/>
    </location>
</feature>
<evidence type="ECO:0000256" key="2">
    <source>
        <dbReference type="ARBA" id="ARBA00010992"/>
    </source>
</evidence>
<dbReference type="PRINTS" id="PR00171">
    <property type="entry name" value="SUGRTRNSPORT"/>
</dbReference>
<dbReference type="Pfam" id="PF00083">
    <property type="entry name" value="Sugar_tr"/>
    <property type="match status" value="1"/>
</dbReference>
<dbReference type="NCBIfam" id="TIGR00879">
    <property type="entry name" value="SP"/>
    <property type="match status" value="1"/>
</dbReference>
<evidence type="ECO:0000256" key="1">
    <source>
        <dbReference type="ARBA" id="ARBA00004141"/>
    </source>
</evidence>
<feature type="transmembrane region" description="Helical" evidence="8">
    <location>
        <begin position="200"/>
        <end position="222"/>
    </location>
</feature>
<dbReference type="InterPro" id="IPR003663">
    <property type="entry name" value="Sugar/inositol_transpt"/>
</dbReference>
<dbReference type="InterPro" id="IPR050360">
    <property type="entry name" value="MFS_Sugar_Transporters"/>
</dbReference>